<evidence type="ECO:0000313" key="2">
    <source>
        <dbReference type="Proteomes" id="UP000240508"/>
    </source>
</evidence>
<name>A0A2D0W956_9CAUD</name>
<dbReference type="Gene3D" id="3.40.50.300">
    <property type="entry name" value="P-loop containing nucleotide triphosphate hydrolases"/>
    <property type="match status" value="1"/>
</dbReference>
<dbReference type="Proteomes" id="UP000240508">
    <property type="component" value="Segment"/>
</dbReference>
<proteinExistence type="predicted"/>
<dbReference type="EMBL" id="KY000218">
    <property type="protein sequence ID" value="APL99192.1"/>
    <property type="molecule type" value="Genomic_DNA"/>
</dbReference>
<dbReference type="Gene3D" id="3.30.420.280">
    <property type="match status" value="1"/>
</dbReference>
<reference evidence="1 2" key="1">
    <citation type="submission" date="2016-10" db="EMBL/GenBank/DDBJ databases">
        <title>Properties of three new Bordetella phage species from family Siphoviridae.</title>
        <authorList>
            <person name="Knezevic P."/>
            <person name="Petrovic Fabijan A."/>
            <person name="Doffkay Z."/>
            <person name="Rakhely G."/>
        </authorList>
    </citation>
    <scope>NUCLEOTIDE SEQUENCE [LARGE SCALE GENOMIC DNA]</scope>
</reference>
<sequence>MEQTAIASAVSGVIKYPARPGYPIEWREVDDGAGQTELRPYYTDQDSGRLIEASWAPQYGSQLAFLMAQPIFEVLYEGTRGPGKTDCLLMDFLQHVGKGYGAEWRGILFRQTYPQLSDVINKTQKWFKRLFPAAKYNKVEHTWTFPDGEQLLLRHMKSPEDYWNYHGHAYPWIGWEELCNWADDKCYTVMMSCCRSTKAGMPRCYRATTNPYGPGHNWVKSRFRLPHMRGRVITDAMRDGEREPPRVAIHGSIYENKILLHADPEYITKIRAAARNPSELKAWLEGSWDIIAGGMFDDLWRGDVHVVPSVPLHLIPKRWKVDRSFDWGSSKPFSVCWWAESNGEPFEYNGRVYGRVRGDLYMIQEWYGWNGTRNEGVRMLARDVAQGIRDREEDWSLTGRVKPGPADSSIFDEENGNNIARDMEAVGVRWQPADKGPGSRKQGWEQIRKLIKGALPPAHGGPREEPGIFIMDCCAQAIETLPVLPRDDKDLDDVNTEAEDHIGDAVRYRVRKKLRGVKQSDM</sequence>
<dbReference type="InterPro" id="IPR027417">
    <property type="entry name" value="P-loop_NTPase"/>
</dbReference>
<dbReference type="KEGG" id="vg:54984400"/>
<protein>
    <submittedName>
        <fullName evidence="1">Terminase large subunit</fullName>
    </submittedName>
</protein>
<dbReference type="GeneID" id="54984400"/>
<keyword evidence="2" id="KW-1185">Reference proteome</keyword>
<organism evidence="1 2">
    <name type="scientific">Bordetella phage MW2</name>
    <dbReference type="NCBI Taxonomy" id="1916126"/>
    <lineage>
        <taxon>Viruses</taxon>
        <taxon>Duplodnaviria</taxon>
        <taxon>Heunggongvirae</taxon>
        <taxon>Uroviricota</taxon>
        <taxon>Caudoviricetes</taxon>
        <taxon>Mesyanzhinovviridae</taxon>
        <taxon>Rabinowitzvirinae</taxon>
        <taxon>Vojvodinavirus</taxon>
        <taxon>Vojvodinavirus MW2</taxon>
        <taxon>Bordetella virus MW2</taxon>
    </lineage>
</organism>
<dbReference type="RefSeq" id="YP_009794148.1">
    <property type="nucleotide sequence ID" value="NC_047879.1"/>
</dbReference>
<accession>A0A2D0W956</accession>
<evidence type="ECO:0000313" key="1">
    <source>
        <dbReference type="EMBL" id="APL99192.1"/>
    </source>
</evidence>